<reference evidence="2" key="1">
    <citation type="submission" date="2022-11" db="UniProtKB">
        <authorList>
            <consortium name="WormBaseParasite"/>
        </authorList>
    </citation>
    <scope>IDENTIFICATION</scope>
</reference>
<accession>A0AC35G4T0</accession>
<sequence length="103" mass="11497">MDSTTRSPSSTTATTNEKLQLSQLGDLDLRILAYSEIIALCIERFVSDEKSIFLRLLPILSPITVDFLRIATNLRARNCIADFISRLCNSNSNNDDSKNISES</sequence>
<dbReference type="Proteomes" id="UP000887580">
    <property type="component" value="Unplaced"/>
</dbReference>
<dbReference type="WBParaSite" id="PS1159_v2.g23602.t1">
    <property type="protein sequence ID" value="PS1159_v2.g23602.t1"/>
    <property type="gene ID" value="PS1159_v2.g23602"/>
</dbReference>
<organism evidence="1 2">
    <name type="scientific">Panagrolaimus sp. PS1159</name>
    <dbReference type="NCBI Taxonomy" id="55785"/>
    <lineage>
        <taxon>Eukaryota</taxon>
        <taxon>Metazoa</taxon>
        <taxon>Ecdysozoa</taxon>
        <taxon>Nematoda</taxon>
        <taxon>Chromadorea</taxon>
        <taxon>Rhabditida</taxon>
        <taxon>Tylenchina</taxon>
        <taxon>Panagrolaimomorpha</taxon>
        <taxon>Panagrolaimoidea</taxon>
        <taxon>Panagrolaimidae</taxon>
        <taxon>Panagrolaimus</taxon>
    </lineage>
</organism>
<evidence type="ECO:0000313" key="2">
    <source>
        <dbReference type="WBParaSite" id="PS1159_v2.g23602.t1"/>
    </source>
</evidence>
<evidence type="ECO:0000313" key="1">
    <source>
        <dbReference type="Proteomes" id="UP000887580"/>
    </source>
</evidence>
<protein>
    <submittedName>
        <fullName evidence="2">Uncharacterized protein</fullName>
    </submittedName>
</protein>
<proteinExistence type="predicted"/>
<name>A0AC35G4T0_9BILA</name>